<evidence type="ECO:0000313" key="2">
    <source>
        <dbReference type="EMBL" id="QDT10744.1"/>
    </source>
</evidence>
<dbReference type="RefSeq" id="WP_145418483.1">
    <property type="nucleotide sequence ID" value="NZ_CP036526.1"/>
</dbReference>
<dbReference type="Gene3D" id="3.90.550.10">
    <property type="entry name" value="Spore Coat Polysaccharide Biosynthesis Protein SpsA, Chain A"/>
    <property type="match status" value="1"/>
</dbReference>
<evidence type="ECO:0000313" key="3">
    <source>
        <dbReference type="Proteomes" id="UP000319817"/>
    </source>
</evidence>
<reference evidence="2 3" key="1">
    <citation type="submission" date="2019-02" db="EMBL/GenBank/DDBJ databases">
        <title>Deep-cultivation of Planctomycetes and their phenomic and genomic characterization uncovers novel biology.</title>
        <authorList>
            <person name="Wiegand S."/>
            <person name="Jogler M."/>
            <person name="Boedeker C."/>
            <person name="Pinto D."/>
            <person name="Vollmers J."/>
            <person name="Rivas-Marin E."/>
            <person name="Kohn T."/>
            <person name="Peeters S.H."/>
            <person name="Heuer A."/>
            <person name="Rast P."/>
            <person name="Oberbeckmann S."/>
            <person name="Bunk B."/>
            <person name="Jeske O."/>
            <person name="Meyerdierks A."/>
            <person name="Storesund J.E."/>
            <person name="Kallscheuer N."/>
            <person name="Luecker S."/>
            <person name="Lage O.M."/>
            <person name="Pohl T."/>
            <person name="Merkel B.J."/>
            <person name="Hornburger P."/>
            <person name="Mueller R.-W."/>
            <person name="Bruemmer F."/>
            <person name="Labrenz M."/>
            <person name="Spormann A.M."/>
            <person name="Op den Camp H."/>
            <person name="Overmann J."/>
            <person name="Amann R."/>
            <person name="Jetten M.S.M."/>
            <person name="Mascher T."/>
            <person name="Medema M.H."/>
            <person name="Devos D.P."/>
            <person name="Kaster A.-K."/>
            <person name="Ovreas L."/>
            <person name="Rohde M."/>
            <person name="Galperin M.Y."/>
            <person name="Jogler C."/>
        </authorList>
    </citation>
    <scope>NUCLEOTIDE SEQUENCE [LARGE SCALE GENOMIC DNA]</scope>
    <source>
        <strain evidence="2 3">K23_9</strain>
    </source>
</reference>
<protein>
    <submittedName>
        <fullName evidence="2">Glycosyl transferase family 2</fullName>
    </submittedName>
</protein>
<proteinExistence type="predicted"/>
<dbReference type="AlphaFoldDB" id="A0A517NUE7"/>
<dbReference type="InterPro" id="IPR029044">
    <property type="entry name" value="Nucleotide-diphossugar_trans"/>
</dbReference>
<sequence>MREQVTFCIKTIHRPQCCAALVRSIHEHCGDNRPLIHVLDDGKPELRFSEVCPDEAAMVDRLIETEYDIGLSAGRNRLLDAGDTPIVVFADDDHLVTNQTRLPDLIATLNKHHDLDLLATLSNSEERPRLMRVNDKALRIAFGSYKQHRSVRWCHYVGNCFVAYRDILQAVRWDESLKVEEHWDFFWRAKVAGMNVAVDVNHSFKHKHVDPPGYTRHRPEFLDAGLQKHGLERVMWR</sequence>
<dbReference type="OrthoDB" id="252717at2"/>
<feature type="domain" description="Glycosyltransferase 2-like" evidence="1">
    <location>
        <begin position="13"/>
        <end position="169"/>
    </location>
</feature>
<name>A0A517NUE7_9BACT</name>
<accession>A0A517NUE7</accession>
<dbReference type="GO" id="GO:0016740">
    <property type="term" value="F:transferase activity"/>
    <property type="evidence" value="ECO:0007669"/>
    <property type="project" value="UniProtKB-KW"/>
</dbReference>
<organism evidence="2 3">
    <name type="scientific">Stieleria marina</name>
    <dbReference type="NCBI Taxonomy" id="1930275"/>
    <lineage>
        <taxon>Bacteria</taxon>
        <taxon>Pseudomonadati</taxon>
        <taxon>Planctomycetota</taxon>
        <taxon>Planctomycetia</taxon>
        <taxon>Pirellulales</taxon>
        <taxon>Pirellulaceae</taxon>
        <taxon>Stieleria</taxon>
    </lineage>
</organism>
<dbReference type="Pfam" id="PF00535">
    <property type="entry name" value="Glycos_transf_2"/>
    <property type="match status" value="1"/>
</dbReference>
<dbReference type="Proteomes" id="UP000319817">
    <property type="component" value="Chromosome"/>
</dbReference>
<dbReference type="InterPro" id="IPR001173">
    <property type="entry name" value="Glyco_trans_2-like"/>
</dbReference>
<gene>
    <name evidence="2" type="ORF">K239x_27020</name>
</gene>
<dbReference type="CDD" id="cd00761">
    <property type="entry name" value="Glyco_tranf_GTA_type"/>
    <property type="match status" value="1"/>
</dbReference>
<dbReference type="SUPFAM" id="SSF53448">
    <property type="entry name" value="Nucleotide-diphospho-sugar transferases"/>
    <property type="match status" value="1"/>
</dbReference>
<keyword evidence="2" id="KW-0808">Transferase</keyword>
<dbReference type="EMBL" id="CP036526">
    <property type="protein sequence ID" value="QDT10744.1"/>
    <property type="molecule type" value="Genomic_DNA"/>
</dbReference>
<evidence type="ECO:0000259" key="1">
    <source>
        <dbReference type="Pfam" id="PF00535"/>
    </source>
</evidence>
<keyword evidence="3" id="KW-1185">Reference proteome</keyword>